<feature type="transmembrane region" description="Helical" evidence="6">
    <location>
        <begin position="252"/>
        <end position="268"/>
    </location>
</feature>
<organism evidence="7 8">
    <name type="scientific">Chryseobacterium camelliae</name>
    <dbReference type="NCBI Taxonomy" id="1265445"/>
    <lineage>
        <taxon>Bacteria</taxon>
        <taxon>Pseudomonadati</taxon>
        <taxon>Bacteroidota</taxon>
        <taxon>Flavobacteriia</taxon>
        <taxon>Flavobacteriales</taxon>
        <taxon>Weeksellaceae</taxon>
        <taxon>Chryseobacterium group</taxon>
        <taxon>Chryseobacterium</taxon>
    </lineage>
</organism>
<evidence type="ECO:0000256" key="3">
    <source>
        <dbReference type="ARBA" id="ARBA00022692"/>
    </source>
</evidence>
<dbReference type="Pfam" id="PF13440">
    <property type="entry name" value="Polysacc_synt_3"/>
    <property type="match status" value="1"/>
</dbReference>
<feature type="transmembrane region" description="Helical" evidence="6">
    <location>
        <begin position="50"/>
        <end position="72"/>
    </location>
</feature>
<name>A0ABY7QQH3_9FLAO</name>
<feature type="transmembrane region" description="Helical" evidence="6">
    <location>
        <begin position="114"/>
        <end position="136"/>
    </location>
</feature>
<keyword evidence="2" id="KW-1003">Cell membrane</keyword>
<feature type="transmembrane region" description="Helical" evidence="6">
    <location>
        <begin position="84"/>
        <end position="108"/>
    </location>
</feature>
<dbReference type="RefSeq" id="WP_271149848.1">
    <property type="nucleotide sequence ID" value="NZ_CP115859.1"/>
</dbReference>
<dbReference type="Proteomes" id="UP001210978">
    <property type="component" value="Chromosome"/>
</dbReference>
<proteinExistence type="predicted"/>
<keyword evidence="3 6" id="KW-0812">Transmembrane</keyword>
<sequence>MREKVKSLINSQSIRNSFLLMVGTGISQFAPVLFSPLLTRIYSPADFGNLAIFMAFSVIIGMCASGMYEYAIVLPENEKDALNIIKLITILALSISFLIGITIVLLSLFLKLDFFYFLVPFSVFFIACYNVMSYWFNRVRKYKTLNMIKIFQAVILIAASFVFYNNKNGLIYGFLIGGLFCFFVYFFVFYKHFRTINLQEIKILSVTYKKFPILILPSSLMNTVSSYAPVFFMKKFYSTSQLGSFSMSSRVLTAPLSVISTAIGQVYFKNLSDYSNEKNDNLIKKTFLNSTYVLCVLSASIFLPLFFFGEELSIIVFGKAWRQAGQFIEIIALASMVKFIVSPLSTILIVKKELNKLAKWQTVYFCTTMTIFIVGSFYSIKTLLWIYVIHETVLYGIYYYVMRKVVYQK</sequence>
<gene>
    <name evidence="7" type="ORF">PFY12_05460</name>
</gene>
<keyword evidence="4 6" id="KW-1133">Transmembrane helix</keyword>
<dbReference type="EMBL" id="CP115859">
    <property type="protein sequence ID" value="WBV61569.1"/>
    <property type="molecule type" value="Genomic_DNA"/>
</dbReference>
<feature type="transmembrane region" description="Helical" evidence="6">
    <location>
        <begin position="384"/>
        <end position="401"/>
    </location>
</feature>
<evidence type="ECO:0000313" key="7">
    <source>
        <dbReference type="EMBL" id="WBV61569.1"/>
    </source>
</evidence>
<feature type="transmembrane region" description="Helical" evidence="6">
    <location>
        <begin position="170"/>
        <end position="190"/>
    </location>
</feature>
<evidence type="ECO:0000256" key="1">
    <source>
        <dbReference type="ARBA" id="ARBA00004651"/>
    </source>
</evidence>
<comment type="subcellular location">
    <subcellularLocation>
        <location evidence="1">Cell membrane</location>
        <topology evidence="1">Multi-pass membrane protein</topology>
    </subcellularLocation>
</comment>
<dbReference type="InterPro" id="IPR050833">
    <property type="entry name" value="Poly_Biosynth_Transport"/>
</dbReference>
<keyword evidence="5 6" id="KW-0472">Membrane</keyword>
<evidence type="ECO:0000313" key="8">
    <source>
        <dbReference type="Proteomes" id="UP001210978"/>
    </source>
</evidence>
<evidence type="ECO:0000256" key="4">
    <source>
        <dbReference type="ARBA" id="ARBA00022989"/>
    </source>
</evidence>
<feature type="transmembrane region" description="Helical" evidence="6">
    <location>
        <begin position="211"/>
        <end position="232"/>
    </location>
</feature>
<evidence type="ECO:0000256" key="5">
    <source>
        <dbReference type="ARBA" id="ARBA00023136"/>
    </source>
</evidence>
<evidence type="ECO:0000256" key="6">
    <source>
        <dbReference type="SAM" id="Phobius"/>
    </source>
</evidence>
<dbReference type="PANTHER" id="PTHR30250:SF28">
    <property type="entry name" value="POLYSACCHARIDE BIOSYNTHESIS PROTEIN"/>
    <property type="match status" value="1"/>
</dbReference>
<feature type="transmembrane region" description="Helical" evidence="6">
    <location>
        <begin position="148"/>
        <end position="164"/>
    </location>
</feature>
<feature type="transmembrane region" description="Helical" evidence="6">
    <location>
        <begin position="18"/>
        <end position="38"/>
    </location>
</feature>
<keyword evidence="8" id="KW-1185">Reference proteome</keyword>
<feature type="transmembrane region" description="Helical" evidence="6">
    <location>
        <begin position="327"/>
        <end position="350"/>
    </location>
</feature>
<reference evidence="7 8" key="1">
    <citation type="submission" date="2023-01" db="EMBL/GenBank/DDBJ databases">
        <title>Complete genome of Chryseobacterium camelliae VAN22-5A.</title>
        <authorList>
            <person name="Zong G."/>
            <person name="Cao G."/>
        </authorList>
    </citation>
    <scope>NUCLEOTIDE SEQUENCE [LARGE SCALE GENOMIC DNA]</scope>
    <source>
        <strain evidence="7 8">VAN22-5A</strain>
    </source>
</reference>
<feature type="transmembrane region" description="Helical" evidence="6">
    <location>
        <begin position="362"/>
        <end position="378"/>
    </location>
</feature>
<accession>A0ABY7QQH3</accession>
<dbReference type="PANTHER" id="PTHR30250">
    <property type="entry name" value="PST FAMILY PREDICTED COLANIC ACID TRANSPORTER"/>
    <property type="match status" value="1"/>
</dbReference>
<protein>
    <submittedName>
        <fullName evidence="7">Oligosaccharide flippase family protein</fullName>
    </submittedName>
</protein>
<feature type="transmembrane region" description="Helical" evidence="6">
    <location>
        <begin position="289"/>
        <end position="307"/>
    </location>
</feature>
<evidence type="ECO:0000256" key="2">
    <source>
        <dbReference type="ARBA" id="ARBA00022475"/>
    </source>
</evidence>